<keyword evidence="3" id="KW-1185">Reference proteome</keyword>
<evidence type="ECO:0000313" key="3">
    <source>
        <dbReference type="Proteomes" id="UP000324222"/>
    </source>
</evidence>
<sequence>MALCPEMRRVIYTGSKLNETQMSAEGKTSYLFAMFSHSVRNRRSAAVVSEDHPGCGSELSSPHLSLRPDSRSSQHWRKSRLLPHPTATRSCGGSGGCGTWRTHIELEDLLGDSVLLRVFAVTPRAGVLVLALRPTPSILLAAILLVLLLRVQDATPLPLETLVHHAGPFTPWDLDSLVDLYLDGLIWLALSHATAQRIFLRSLPFPPMLVPSFSSECRGDCWVAGGGGAPCGTESLWSLVEDDRRLLPQWAPPRRPDGPQQGERLYPLSLVGHSLVPEPPESWFLSESLSLSPSYDRSGSGSQYLVVMAGKSVSRSKLSSSTERLTLSMMSSMHWRTSISTKAGGVLHRTSCRAPRSSSSFSLMLRYRGHRWGGMMLVSRDFFSTLRSSSCLNHFLTAAISQCTVSSPREWSMVLWKAASPSSEASSSVGITRRVRQVLDGEGAQGDADPVASHLLPLFLFTVHVNINAATHLEIVRLLCPIGDALMLWAEYPLVLHELAAGTTGTHEVIGGLARLVAAAHRGAALQAS</sequence>
<reference evidence="2 3" key="1">
    <citation type="submission" date="2019-05" db="EMBL/GenBank/DDBJ databases">
        <title>Another draft genome of Portunus trituberculatus and its Hox gene families provides insights of decapod evolution.</title>
        <authorList>
            <person name="Jeong J.-H."/>
            <person name="Song I."/>
            <person name="Kim S."/>
            <person name="Choi T."/>
            <person name="Kim D."/>
            <person name="Ryu S."/>
            <person name="Kim W."/>
        </authorList>
    </citation>
    <scope>NUCLEOTIDE SEQUENCE [LARGE SCALE GENOMIC DNA]</scope>
    <source>
        <tissue evidence="2">Muscle</tissue>
    </source>
</reference>
<proteinExistence type="predicted"/>
<protein>
    <submittedName>
        <fullName evidence="2">Uncharacterized protein</fullName>
    </submittedName>
</protein>
<gene>
    <name evidence="2" type="ORF">E2C01_010218</name>
</gene>
<dbReference type="Proteomes" id="UP000324222">
    <property type="component" value="Unassembled WGS sequence"/>
</dbReference>
<evidence type="ECO:0000256" key="1">
    <source>
        <dbReference type="SAM" id="MobiDB-lite"/>
    </source>
</evidence>
<evidence type="ECO:0000313" key="2">
    <source>
        <dbReference type="EMBL" id="MPC17367.1"/>
    </source>
</evidence>
<name>A0A5B7D817_PORTR</name>
<dbReference type="AlphaFoldDB" id="A0A5B7D817"/>
<organism evidence="2 3">
    <name type="scientific">Portunus trituberculatus</name>
    <name type="common">Swimming crab</name>
    <name type="synonym">Neptunus trituberculatus</name>
    <dbReference type="NCBI Taxonomy" id="210409"/>
    <lineage>
        <taxon>Eukaryota</taxon>
        <taxon>Metazoa</taxon>
        <taxon>Ecdysozoa</taxon>
        <taxon>Arthropoda</taxon>
        <taxon>Crustacea</taxon>
        <taxon>Multicrustacea</taxon>
        <taxon>Malacostraca</taxon>
        <taxon>Eumalacostraca</taxon>
        <taxon>Eucarida</taxon>
        <taxon>Decapoda</taxon>
        <taxon>Pleocyemata</taxon>
        <taxon>Brachyura</taxon>
        <taxon>Eubrachyura</taxon>
        <taxon>Portunoidea</taxon>
        <taxon>Portunidae</taxon>
        <taxon>Portuninae</taxon>
        <taxon>Portunus</taxon>
    </lineage>
</organism>
<feature type="region of interest" description="Disordered" evidence="1">
    <location>
        <begin position="49"/>
        <end position="78"/>
    </location>
</feature>
<accession>A0A5B7D817</accession>
<dbReference type="EMBL" id="VSRR010000583">
    <property type="protein sequence ID" value="MPC17367.1"/>
    <property type="molecule type" value="Genomic_DNA"/>
</dbReference>
<comment type="caution">
    <text evidence="2">The sequence shown here is derived from an EMBL/GenBank/DDBJ whole genome shotgun (WGS) entry which is preliminary data.</text>
</comment>